<proteinExistence type="predicted"/>
<dbReference type="InterPro" id="IPR021424">
    <property type="entry name" value="PorA"/>
</dbReference>
<name>A0ABT1G3X4_9CORY</name>
<keyword evidence="2" id="KW-1185">Reference proteome</keyword>
<dbReference type="RefSeq" id="WP_253579603.1">
    <property type="nucleotide sequence ID" value="NZ_JAMFTQ010000024.1"/>
</dbReference>
<dbReference type="Proteomes" id="UP001204000">
    <property type="component" value="Unassembled WGS sequence"/>
</dbReference>
<organism evidence="1 2">
    <name type="scientific">Corynebacterium stercoris</name>
    <dbReference type="NCBI Taxonomy" id="2943490"/>
    <lineage>
        <taxon>Bacteria</taxon>
        <taxon>Bacillati</taxon>
        <taxon>Actinomycetota</taxon>
        <taxon>Actinomycetes</taxon>
        <taxon>Mycobacteriales</taxon>
        <taxon>Corynebacteriaceae</taxon>
        <taxon>Corynebacterium</taxon>
    </lineage>
</organism>
<comment type="caution">
    <text evidence="1">The sequence shown here is derived from an EMBL/GenBank/DDBJ whole genome shotgun (WGS) entry which is preliminary data.</text>
</comment>
<accession>A0ABT1G3X4</accession>
<dbReference type="Pfam" id="PF11271">
    <property type="entry name" value="PorA"/>
    <property type="match status" value="1"/>
</dbReference>
<evidence type="ECO:0000313" key="1">
    <source>
        <dbReference type="EMBL" id="MCP1388733.1"/>
    </source>
</evidence>
<evidence type="ECO:0000313" key="2">
    <source>
        <dbReference type="Proteomes" id="UP001204000"/>
    </source>
</evidence>
<reference evidence="1" key="1">
    <citation type="submission" date="2022-05" db="EMBL/GenBank/DDBJ databases">
        <title>Corynebacterium sp. TA-R-1 sp. nov., isolated from human feces.</title>
        <authorList>
            <person name="Shamsuzzaman M."/>
            <person name="Dahal R.H."/>
        </authorList>
    </citation>
    <scope>NUCLEOTIDE SEQUENCE</scope>
    <source>
        <strain evidence="1">TA-R-1</strain>
    </source>
</reference>
<gene>
    <name evidence="1" type="ORF">M5J20_11165</name>
</gene>
<protein>
    <submittedName>
        <fullName evidence="1">DUF3068 domain-containing protein</fullName>
    </submittedName>
</protein>
<sequence>MPCWWGGWVAPSFILDDGRLPLSLKQTTWTMHDPDGVRDGQPAPVTRQLHMEIREPSNAGVAAVRVGDTLRAGEAATDFDNLVTASTWSFEMNRKTGRVEEPADVQLVMGMPAVQVPVEGFWLKFPAGVAAEQAHEVFDPVLRASAPAHFVDKKELNGRELYRFRQEIPPTNVAQRYAARAPR</sequence>
<dbReference type="EMBL" id="JAMFTQ010000024">
    <property type="protein sequence ID" value="MCP1388733.1"/>
    <property type="molecule type" value="Genomic_DNA"/>
</dbReference>